<evidence type="ECO:0000313" key="1">
    <source>
        <dbReference type="EMBL" id="KAH7978792.1"/>
    </source>
</evidence>
<organism evidence="1 2">
    <name type="scientific">Dermacentor silvarum</name>
    <name type="common">Tick</name>
    <dbReference type="NCBI Taxonomy" id="543639"/>
    <lineage>
        <taxon>Eukaryota</taxon>
        <taxon>Metazoa</taxon>
        <taxon>Ecdysozoa</taxon>
        <taxon>Arthropoda</taxon>
        <taxon>Chelicerata</taxon>
        <taxon>Arachnida</taxon>
        <taxon>Acari</taxon>
        <taxon>Parasitiformes</taxon>
        <taxon>Ixodida</taxon>
        <taxon>Ixodoidea</taxon>
        <taxon>Ixodidae</taxon>
        <taxon>Rhipicephalinae</taxon>
        <taxon>Dermacentor</taxon>
    </lineage>
</organism>
<keyword evidence="2" id="KW-1185">Reference proteome</keyword>
<name>A0ACB8DVZ7_DERSI</name>
<dbReference type="EMBL" id="CM023470">
    <property type="protein sequence ID" value="KAH7978792.1"/>
    <property type="molecule type" value="Genomic_DNA"/>
</dbReference>
<comment type="caution">
    <text evidence="1">The sequence shown here is derived from an EMBL/GenBank/DDBJ whole genome shotgun (WGS) entry which is preliminary data.</text>
</comment>
<gene>
    <name evidence="1" type="ORF">HPB49_006768</name>
</gene>
<proteinExistence type="predicted"/>
<reference evidence="1" key="1">
    <citation type="submission" date="2020-05" db="EMBL/GenBank/DDBJ databases">
        <title>Large-scale comparative analyses of tick genomes elucidate their genetic diversity and vector capacities.</title>
        <authorList>
            <person name="Jia N."/>
            <person name="Wang J."/>
            <person name="Shi W."/>
            <person name="Du L."/>
            <person name="Sun Y."/>
            <person name="Zhan W."/>
            <person name="Jiang J."/>
            <person name="Wang Q."/>
            <person name="Zhang B."/>
            <person name="Ji P."/>
            <person name="Sakyi L.B."/>
            <person name="Cui X."/>
            <person name="Yuan T."/>
            <person name="Jiang B."/>
            <person name="Yang W."/>
            <person name="Lam T.T.-Y."/>
            <person name="Chang Q."/>
            <person name="Ding S."/>
            <person name="Wang X."/>
            <person name="Zhu J."/>
            <person name="Ruan X."/>
            <person name="Zhao L."/>
            <person name="Wei J."/>
            <person name="Que T."/>
            <person name="Du C."/>
            <person name="Cheng J."/>
            <person name="Dai P."/>
            <person name="Han X."/>
            <person name="Huang E."/>
            <person name="Gao Y."/>
            <person name="Liu J."/>
            <person name="Shao H."/>
            <person name="Ye R."/>
            <person name="Li L."/>
            <person name="Wei W."/>
            <person name="Wang X."/>
            <person name="Wang C."/>
            <person name="Yang T."/>
            <person name="Huo Q."/>
            <person name="Li W."/>
            <person name="Guo W."/>
            <person name="Chen H."/>
            <person name="Zhou L."/>
            <person name="Ni X."/>
            <person name="Tian J."/>
            <person name="Zhou Y."/>
            <person name="Sheng Y."/>
            <person name="Liu T."/>
            <person name="Pan Y."/>
            <person name="Xia L."/>
            <person name="Li J."/>
            <person name="Zhao F."/>
            <person name="Cao W."/>
        </authorList>
    </citation>
    <scope>NUCLEOTIDE SEQUENCE</scope>
    <source>
        <strain evidence="1">Dsil-2018</strain>
    </source>
</reference>
<sequence>MVTIDLLESEYRQLAGVVRDLERSNSEEKVSINAPCRIDTLGLKDCKRCSELYALVMKNNDPNLLALFQQLPTFSHLNTLLLRMEHWDSAICSLVAEYIATTSTLQRLRMQFYRSFVPPESDTWWRALSESLVLNRSITELGIGVSADVRLREDDMFLANAVMQGGLIRKICLLAWSRIAFRYFTRRLRANISKNRTLCSVTGWNGHELADDWFAVSDTARRNSGFVARAAQFLNHARCDRLCAAGLDRVSRHPALVAELAEVLSIDKVEAADMVRQRFQCIEGLDEFMRLAGVVKERVTCLPRQDGRTQLDGLNQDCWAHVRRYLELDDVAYGAAPHR</sequence>
<evidence type="ECO:0000313" key="2">
    <source>
        <dbReference type="Proteomes" id="UP000821865"/>
    </source>
</evidence>
<dbReference type="Proteomes" id="UP000821865">
    <property type="component" value="Chromosome 1"/>
</dbReference>
<protein>
    <submittedName>
        <fullName evidence="1">Uncharacterized protein</fullName>
    </submittedName>
</protein>
<accession>A0ACB8DVZ7</accession>